<dbReference type="SUPFAM" id="SSF51445">
    <property type="entry name" value="(Trans)glycosidases"/>
    <property type="match status" value="1"/>
</dbReference>
<feature type="chain" id="PRO_5038654932" evidence="2">
    <location>
        <begin position="22"/>
        <end position="1927"/>
    </location>
</feature>
<dbReference type="Pfam" id="PF00754">
    <property type="entry name" value="F5_F8_type_C"/>
    <property type="match status" value="3"/>
</dbReference>
<evidence type="ECO:0000256" key="1">
    <source>
        <dbReference type="ARBA" id="ARBA00022729"/>
    </source>
</evidence>
<dbReference type="SUPFAM" id="SSF49899">
    <property type="entry name" value="Concanavalin A-like lectins/glucanases"/>
    <property type="match status" value="1"/>
</dbReference>
<evidence type="ECO:0000256" key="2">
    <source>
        <dbReference type="SAM" id="SignalP"/>
    </source>
</evidence>
<dbReference type="RefSeq" id="WP_087254889.1">
    <property type="nucleotide sequence ID" value="NZ_NFLB01000002.1"/>
</dbReference>
<keyword evidence="1 2" id="KW-0732">Signal</keyword>
<accession>A0A1Y4QLR5</accession>
<dbReference type="Pfam" id="PF07554">
    <property type="entry name" value="FIVAR"/>
    <property type="match status" value="4"/>
</dbReference>
<dbReference type="SUPFAM" id="SSF49785">
    <property type="entry name" value="Galactose-binding domain-like"/>
    <property type="match status" value="3"/>
</dbReference>
<dbReference type="InterPro" id="IPR013320">
    <property type="entry name" value="ConA-like_dom_sf"/>
</dbReference>
<dbReference type="Gene3D" id="2.60.120.260">
    <property type="entry name" value="Galactose-binding domain-like"/>
    <property type="match status" value="3"/>
</dbReference>
<dbReference type="Gene3D" id="2.60.40.1220">
    <property type="match status" value="1"/>
</dbReference>
<reference evidence="5" key="1">
    <citation type="submission" date="2017-04" db="EMBL/GenBank/DDBJ databases">
        <title>Function of individual gut microbiota members based on whole genome sequencing of pure cultures obtained from chicken caecum.</title>
        <authorList>
            <person name="Medvecky M."/>
            <person name="Cejkova D."/>
            <person name="Polansky O."/>
            <person name="Karasova D."/>
            <person name="Kubasova T."/>
            <person name="Cizek A."/>
            <person name="Rychlik I."/>
        </authorList>
    </citation>
    <scope>NUCLEOTIDE SEQUENCE [LARGE SCALE GENOMIC DNA]</scope>
    <source>
        <strain evidence="5">An149</strain>
    </source>
</reference>
<dbReference type="Gene3D" id="3.20.20.70">
    <property type="entry name" value="Aldolase class I"/>
    <property type="match status" value="1"/>
</dbReference>
<dbReference type="Gene3D" id="1.20.1270.70">
    <property type="entry name" value="Designed single chain three-helix bundle"/>
    <property type="match status" value="2"/>
</dbReference>
<feature type="signal peptide" evidence="2">
    <location>
        <begin position="1"/>
        <end position="21"/>
    </location>
</feature>
<dbReference type="InterPro" id="IPR017853">
    <property type="entry name" value="GH"/>
</dbReference>
<dbReference type="NCBIfam" id="TIGR01167">
    <property type="entry name" value="LPXTG_anchor"/>
    <property type="match status" value="1"/>
</dbReference>
<dbReference type="Proteomes" id="UP000196258">
    <property type="component" value="Unassembled WGS sequence"/>
</dbReference>
<evidence type="ECO:0000259" key="3">
    <source>
        <dbReference type="PROSITE" id="PS50022"/>
    </source>
</evidence>
<evidence type="ECO:0000313" key="4">
    <source>
        <dbReference type="EMBL" id="OUQ06246.1"/>
    </source>
</evidence>
<dbReference type="InterPro" id="IPR014755">
    <property type="entry name" value="Cu-Rt/internalin_Ig-like"/>
</dbReference>
<dbReference type="EMBL" id="NFLB01000002">
    <property type="protein sequence ID" value="OUQ06246.1"/>
    <property type="molecule type" value="Genomic_DNA"/>
</dbReference>
<dbReference type="InterPro" id="IPR000421">
    <property type="entry name" value="FA58C"/>
</dbReference>
<proteinExistence type="predicted"/>
<evidence type="ECO:0000313" key="5">
    <source>
        <dbReference type="Proteomes" id="UP000196258"/>
    </source>
</evidence>
<feature type="domain" description="F5/8 type C" evidence="3">
    <location>
        <begin position="1382"/>
        <end position="1537"/>
    </location>
</feature>
<protein>
    <submittedName>
        <fullName evidence="4">Sialidase</fullName>
    </submittedName>
</protein>
<gene>
    <name evidence="4" type="ORF">B5E91_02955</name>
</gene>
<sequence>MKIKKLFSTVLSCSLIVGGLAAGSNTKVKALSDVVTNVDDNVVSIGNDYISREFSIKDKTILTSSILNKRIDLNLQPQSGSEDFVINTIASNDSDEDDEDIITNDPEWIYTDSLPTDGWSATLKNDSQTFPQAQTDTLFDDNLDTYVDYYQISGHPFTLDINFGTVQTIAGMSVNKRPGYQDSKYGINGTMGSYEIWTSEDGNDYTKLTEGEFTEEDYNLHQVGDLYNVGDMVFVNFDAPVETQYIRVVQTGVALGSVQEFSSAEIDFYDQEIIKTQKVVEPKQVLDRSDWSVTIKNANGNVMSDSETEKLIDGSLDTHPNEYTVNGNPFTVDIDLGSKQTVRSLSIDKRPGYPDANYGTNGTLGEFELYVSDDGAKWNLAGAGNFTKEAYNLHDEGDLHNVGDRVYANFHKPYTARYVRLVQKTCAIGSAQEFTSAELNLYTDQYYGPNYNTEVKPISKDAILSSALVYEGTEVENVENGKKLTISYEPYEINGVTYDIDQVVVLKSSDHYMRSFLEISVSDKDKAQIDYIDTDRFVLPEDAQGVWCHPDDSEISSMWIGQHELMLGQPVYVNGLFMGSEFPATDNIIDDNTVQIRYYSGKTFTRMQQDNQLTTDGKLVTWQNVIGAAQGTETSVVQTDFFDYIEDIATPTEFRKQYNSWYDNMMNISDESIEKSFSGAEKGLSENGVEPLDSYVVDDGWNNYYDGVYTATPGTDRGTTPNQTGFWEFNSKFPNELYTSSSLSNKFQSTFGVWVGPQGGYNYFGTFSKFLESKGTGYVQHNSALGDVVCTGSRKYIKNFEERFVDYQTRFNIDYWKWDGFASRPCNDTSHDHMVGGDQNMYFTSDMWEAWTDLFEHARAARAKEGKGLFINATCYVNLSPWLLQWVNTIWLQDSGDTGQLGTGERHQQKIYYRDQVYYQLYKQNQIQFPLKNIYNHDPIYGVSDGSSATTEVFREFLFANAVRGTAFWELYYSPSLMNDAKWKVTADALAWAEENHEVLKNAKLFGNQPREGVYGYSSWNGDEGIVSFTNPTDQEQTYSLEITNVVGAQPTLKDATGIQVYPYAQGNIEGTLSYGDTITVTLAPHQTIIQQYGHVDNETPMIVSAKSTGNDEITLKYNERIQGGAYTVDGKEVSVELKEDFRTVVLKTNTLLTDDVTVNVSGVKDFNNNELSQDIDVAYYEDGVVASVSSQDDLKDAKGIDAKYNANQDTIWLEGIDQAYTVDTDKQLKGVEDFSISLGVETTATNVDLIKLGDDVSVSIDENGYVVFKVKDLTTNSKETVTTVVEKAHGTFGTDEYVPTSTTSKVVGNVNDGNPHSIDVVREANGMIKVYVDGKISNSTYDENHINEAINGGDIIVGDSEFTGKLSQITVRNSSIGYDEVAAFKTGIDDIVTPSHENWTATACSQETASTGDANAMAAIDGNTNSWWHTNYHGQDNCTDPHWIAVDFNGEETFDKFLYTGRGSGSNGSIKDYRLELKGAQGNYTVIKEGTFSSESNENIVELDKEYTGYGIRLTALSTHNGQNFAAAVEIDVAKNDVMATEDEITQVKNTIIEDAKTINLDDYSKVTAKPVADLVEKVKIIDFASKNALDTLTKGYNSLKAALINVAKLNNVILEGEKLDSDDYTVDSYQVFAKALANAKIVSANATTDQEVLDALTTLQTAKDALVKVVVDSDKTALKIALDLANAITDEDLKDVIPAVADEFIAARDKANEVYNDTSALQVEVNNAFDRLASAMHMLDFKQGDKTALKAFIDKVTGLDSSKYTESTWTAFDKELTEANAVYNDENAMQEEVNTAYSELVTAFLNLRLIPDKSLLEDLINQASGLDKANYTKATFDGLTKALNEAKAVYENPNATQEEVDSAKATLEKAIVGLQTVTTDNSASTPVSNDDTTSVKTGDTTNLWYPLATLALASIALYGTKKRKH</sequence>
<comment type="caution">
    <text evidence="4">The sequence shown here is derived from an EMBL/GenBank/DDBJ whole genome shotgun (WGS) entry which is preliminary data.</text>
</comment>
<feature type="domain" description="F5/8 type C" evidence="3">
    <location>
        <begin position="273"/>
        <end position="444"/>
    </location>
</feature>
<dbReference type="Gene3D" id="2.60.120.200">
    <property type="match status" value="1"/>
</dbReference>
<dbReference type="InterPro" id="IPR013785">
    <property type="entry name" value="Aldolase_TIM"/>
</dbReference>
<dbReference type="PROSITE" id="PS50022">
    <property type="entry name" value="FA58C_3"/>
    <property type="match status" value="3"/>
</dbReference>
<feature type="domain" description="F5/8 type C" evidence="3">
    <location>
        <begin position="103"/>
        <end position="271"/>
    </location>
</feature>
<dbReference type="Gene3D" id="1.20.1270.90">
    <property type="entry name" value="AF1782-like"/>
    <property type="match status" value="2"/>
</dbReference>
<dbReference type="InterPro" id="IPR008979">
    <property type="entry name" value="Galactose-bd-like_sf"/>
</dbReference>
<name>A0A1Y4QLR5_9FIRM</name>
<organism evidence="4 5">
    <name type="scientific">Thomasclavelia spiroformis</name>
    <dbReference type="NCBI Taxonomy" id="29348"/>
    <lineage>
        <taxon>Bacteria</taxon>
        <taxon>Bacillati</taxon>
        <taxon>Bacillota</taxon>
        <taxon>Erysipelotrichia</taxon>
        <taxon>Erysipelotrichales</taxon>
        <taxon>Coprobacillaceae</taxon>
        <taxon>Thomasclavelia</taxon>
    </lineage>
</organism>